<dbReference type="EMBL" id="MU003699">
    <property type="protein sequence ID" value="KAF2810980.1"/>
    <property type="molecule type" value="Genomic_DNA"/>
</dbReference>
<dbReference type="AlphaFoldDB" id="A0A6A6YQB8"/>
<feature type="signal peptide" evidence="2">
    <location>
        <begin position="1"/>
        <end position="24"/>
    </location>
</feature>
<dbReference type="Gene3D" id="3.50.4.10">
    <property type="entry name" value="Hepatocyte Growth Factor"/>
    <property type="match status" value="2"/>
</dbReference>
<organism evidence="4">
    <name type="scientific">Mytilinidion resinicola</name>
    <dbReference type="NCBI Taxonomy" id="574789"/>
    <lineage>
        <taxon>Eukaryota</taxon>
        <taxon>Fungi</taxon>
        <taxon>Dikarya</taxon>
        <taxon>Ascomycota</taxon>
        <taxon>Pezizomycotina</taxon>
        <taxon>Dothideomycetes</taxon>
        <taxon>Pleosporomycetidae</taxon>
        <taxon>Mytilinidiales</taxon>
        <taxon>Mytilinidiaceae</taxon>
        <taxon>Mytilinidion</taxon>
    </lineage>
</organism>
<feature type="compositionally biased region" description="Low complexity" evidence="1">
    <location>
        <begin position="347"/>
        <end position="380"/>
    </location>
</feature>
<dbReference type="RefSeq" id="XP_033577944.1">
    <property type="nucleotide sequence ID" value="XM_033725435.1"/>
</dbReference>
<feature type="chain" id="PRO_5044629256" description="Apple domain-containing protein" evidence="2">
    <location>
        <begin position="25"/>
        <end position="1039"/>
    </location>
</feature>
<keyword evidence="5" id="KW-1185">Reference proteome</keyword>
<keyword evidence="2" id="KW-0732">Signal</keyword>
<dbReference type="Proteomes" id="UP000504636">
    <property type="component" value="Unplaced"/>
</dbReference>
<evidence type="ECO:0000313" key="4">
    <source>
        <dbReference type="EMBL" id="KAF2810980.1"/>
    </source>
</evidence>
<evidence type="ECO:0000259" key="3">
    <source>
        <dbReference type="PROSITE" id="PS50948"/>
    </source>
</evidence>
<name>A0A6A6YQB8_9PEZI</name>
<feature type="compositionally biased region" description="Polar residues" evidence="1">
    <location>
        <begin position="70"/>
        <end position="82"/>
    </location>
</feature>
<protein>
    <recommendedName>
        <fullName evidence="3">Apple domain-containing protein</fullName>
    </recommendedName>
</protein>
<dbReference type="PROSITE" id="PS50948">
    <property type="entry name" value="PAN"/>
    <property type="match status" value="1"/>
</dbReference>
<evidence type="ECO:0000256" key="2">
    <source>
        <dbReference type="SAM" id="SignalP"/>
    </source>
</evidence>
<reference evidence="6" key="3">
    <citation type="submission" date="2025-04" db="UniProtKB">
        <authorList>
            <consortium name="RefSeq"/>
        </authorList>
    </citation>
    <scope>IDENTIFICATION</scope>
    <source>
        <strain evidence="6">CBS 304.34</strain>
    </source>
</reference>
<sequence length="1039" mass="109594">MVNGKRWALSSLLAISASIGPASASKQFSSAATTAAPEAYTQRYYGAAGMPAAQQAWGVTSAPSYEKHGQSTCSEARTPTTHYQERRNGCSHGGPVNETSHGKLGNCCSHEGHLNVTSHGNHGNVTSHRGHKSWCSHEGHSNVSWHGGHGNGSSHRGHGGPCCGGPSCRSGCGPGGHGPGGPGGPGGEGPGGDGPGGGNPPVTTINSATTSTTVTTSSSPNYAFPVPLGDNTNISCPKDNATCYQTGSGQRYVILCNVDIYGHDFELANYQTFNECLQDNDTESEDCKAVTFVPGATKMGTCHSKEMVQGKASGPDHWSAVQVDRCPALDTYPSSATVHPAGRFYSTSPAGASTSSTTSNVFSSTSPARASTPSSTTLETTLDRSSSTSPAGGLTPSSTTSDRSSSTPSPGALTSSSPTTLFTSLVRGSTASSPHGPGGAWGTSTASSPYVSGGAWGTTVATGPSGYTHDTGGYYTKDVHKPRVSGNTDWSAGQVDKFPPPHNYNSGIDKHGAAQKFAARSLPPYTPWTATTTTAWDGESVRQKYTSSPTVSKTEAPEPGETLTKHWFCEDSDSWAGSGNDGCWESDDGEIYVISCGIGFPASDIVDGTYDNISRDQCFTKCDEDRECKLFTFVPGKQAKDQKSGPNGTCYTKWKQNPPTQDTAVWSGAKVNKCSLSDNTYELGEKKYQGSADGAVLLPLWYNICNPRKSDFSIGKGGCYQTDDGKFYNVSCGFELSSSEHLTSFDFQTSGECVQDCVLDANCMGFTYHPGNGDEGNCILKGMKDSLSPPIENPNVWSGVSVENCSVNHSPLLPNPDIAKSAVSGATSLSSSAPTRTKLFRRGASSTSSSTIKVAAEPRVSATSLKTHKTPLTCPEANGKCYKSEESHLYTVLCGRDFVSTYEKDKKSSEVKSMNECISECDQKLKNLDEVCGALTFTFNVSAPETGASCLTKNRDVSRKEPEYELPPIADSPRSAVAIRVKDCPLISDVEKGNWGISGKDGVIFVDPFFPHLNFSDVRNTTSKCWKRVGDSHVSVQVC</sequence>
<feature type="region of interest" description="Disordered" evidence="1">
    <location>
        <begin position="179"/>
        <end position="222"/>
    </location>
</feature>
<feature type="region of interest" description="Disordered" evidence="1">
    <location>
        <begin position="68"/>
        <end position="95"/>
    </location>
</feature>
<feature type="region of interest" description="Disordered" evidence="1">
    <location>
        <begin position="540"/>
        <end position="559"/>
    </location>
</feature>
<dbReference type="GeneID" id="54466328"/>
<gene>
    <name evidence="4 6" type="ORF">BDZ99DRAFT_519647</name>
</gene>
<evidence type="ECO:0000313" key="5">
    <source>
        <dbReference type="Proteomes" id="UP000504636"/>
    </source>
</evidence>
<evidence type="ECO:0000256" key="1">
    <source>
        <dbReference type="SAM" id="MobiDB-lite"/>
    </source>
</evidence>
<feature type="compositionally biased region" description="Low complexity" evidence="1">
    <location>
        <begin position="395"/>
        <end position="419"/>
    </location>
</feature>
<dbReference type="InterPro" id="IPR003609">
    <property type="entry name" value="Pan_app"/>
</dbReference>
<reference evidence="4 6" key="1">
    <citation type="journal article" date="2020" name="Stud. Mycol.">
        <title>101 Dothideomycetes genomes: a test case for predicting lifestyles and emergence of pathogens.</title>
        <authorList>
            <person name="Haridas S."/>
            <person name="Albert R."/>
            <person name="Binder M."/>
            <person name="Bloem J."/>
            <person name="Labutti K."/>
            <person name="Salamov A."/>
            <person name="Andreopoulos B."/>
            <person name="Baker S."/>
            <person name="Barry K."/>
            <person name="Bills G."/>
            <person name="Bluhm B."/>
            <person name="Cannon C."/>
            <person name="Castanera R."/>
            <person name="Culley D."/>
            <person name="Daum C."/>
            <person name="Ezra D."/>
            <person name="Gonzalez J."/>
            <person name="Henrissat B."/>
            <person name="Kuo A."/>
            <person name="Liang C."/>
            <person name="Lipzen A."/>
            <person name="Lutzoni F."/>
            <person name="Magnuson J."/>
            <person name="Mondo S."/>
            <person name="Nolan M."/>
            <person name="Ohm R."/>
            <person name="Pangilinan J."/>
            <person name="Park H.-J."/>
            <person name="Ramirez L."/>
            <person name="Alfaro M."/>
            <person name="Sun H."/>
            <person name="Tritt A."/>
            <person name="Yoshinaga Y."/>
            <person name="Zwiers L.-H."/>
            <person name="Turgeon B."/>
            <person name="Goodwin S."/>
            <person name="Spatafora J."/>
            <person name="Crous P."/>
            <person name="Grigoriev I."/>
        </authorList>
    </citation>
    <scope>NUCLEOTIDE SEQUENCE</scope>
    <source>
        <strain evidence="4 6">CBS 304.34</strain>
    </source>
</reference>
<dbReference type="Pfam" id="PF14295">
    <property type="entry name" value="PAN_4"/>
    <property type="match status" value="1"/>
</dbReference>
<dbReference type="Pfam" id="PF00024">
    <property type="entry name" value="PAN_1"/>
    <property type="match status" value="1"/>
</dbReference>
<proteinExistence type="predicted"/>
<feature type="compositionally biased region" description="Gly residues" evidence="1">
    <location>
        <begin position="179"/>
        <end position="199"/>
    </location>
</feature>
<feature type="region of interest" description="Disordered" evidence="1">
    <location>
        <begin position="347"/>
        <end position="419"/>
    </location>
</feature>
<reference evidence="6" key="2">
    <citation type="submission" date="2020-04" db="EMBL/GenBank/DDBJ databases">
        <authorList>
            <consortium name="NCBI Genome Project"/>
        </authorList>
    </citation>
    <scope>NUCLEOTIDE SEQUENCE</scope>
    <source>
        <strain evidence="6">CBS 304.34</strain>
    </source>
</reference>
<evidence type="ECO:0000313" key="6">
    <source>
        <dbReference type="RefSeq" id="XP_033577944.1"/>
    </source>
</evidence>
<accession>A0A6A6YQB8</accession>
<feature type="compositionally biased region" description="Polar residues" evidence="1">
    <location>
        <begin position="543"/>
        <end position="553"/>
    </location>
</feature>
<feature type="domain" description="Apple" evidence="3">
    <location>
        <begin position="719"/>
        <end position="805"/>
    </location>
</feature>
<feature type="compositionally biased region" description="Low complexity" evidence="1">
    <location>
        <begin position="200"/>
        <end position="219"/>
    </location>
</feature>